<dbReference type="Pfam" id="PF01740">
    <property type="entry name" value="STAS"/>
    <property type="match status" value="1"/>
</dbReference>
<dbReference type="InterPro" id="IPR051932">
    <property type="entry name" value="Bact_StressResp_Reg"/>
</dbReference>
<name>A0A2P8G6H3_9BACL</name>
<dbReference type="InterPro" id="IPR002645">
    <property type="entry name" value="STAS_dom"/>
</dbReference>
<protein>
    <submittedName>
        <fullName evidence="3">RsbT co-antagonist protein RsbR</fullName>
    </submittedName>
</protein>
<keyword evidence="4" id="KW-1185">Reference proteome</keyword>
<evidence type="ECO:0000256" key="1">
    <source>
        <dbReference type="ARBA" id="ARBA00022553"/>
    </source>
</evidence>
<organism evidence="3 4">
    <name type="scientific">Planomicrobium soli</name>
    <dbReference type="NCBI Taxonomy" id="1176648"/>
    <lineage>
        <taxon>Bacteria</taxon>
        <taxon>Bacillati</taxon>
        <taxon>Bacillota</taxon>
        <taxon>Bacilli</taxon>
        <taxon>Bacillales</taxon>
        <taxon>Caryophanaceae</taxon>
        <taxon>Planomicrobium</taxon>
    </lineage>
</organism>
<dbReference type="AlphaFoldDB" id="A0A2P8G6H3"/>
<comment type="caution">
    <text evidence="3">The sequence shown here is derived from an EMBL/GenBank/DDBJ whole genome shotgun (WGS) entry which is preliminary data.</text>
</comment>
<dbReference type="SUPFAM" id="SSF52091">
    <property type="entry name" value="SpoIIaa-like"/>
    <property type="match status" value="1"/>
</dbReference>
<keyword evidence="1" id="KW-0597">Phosphoprotein</keyword>
<dbReference type="PANTHER" id="PTHR33745">
    <property type="entry name" value="RSBT ANTAGONIST PROTEIN RSBS-RELATED"/>
    <property type="match status" value="1"/>
</dbReference>
<dbReference type="Proteomes" id="UP000242682">
    <property type="component" value="Unassembled WGS sequence"/>
</dbReference>
<accession>A0A2P8G6H3</accession>
<dbReference type="Gene3D" id="3.30.750.24">
    <property type="entry name" value="STAS domain"/>
    <property type="match status" value="1"/>
</dbReference>
<dbReference type="PANTHER" id="PTHR33745:SF3">
    <property type="entry name" value="RSBT CO-ANTAGONIST PROTEIN RSBRC"/>
    <property type="match status" value="1"/>
</dbReference>
<reference evidence="3 4" key="1">
    <citation type="submission" date="2018-03" db="EMBL/GenBank/DDBJ databases">
        <title>Genomic Encyclopedia of Type Strains, Phase III (KMG-III): the genomes of soil and plant-associated and newly described type strains.</title>
        <authorList>
            <person name="Whitman W."/>
        </authorList>
    </citation>
    <scope>NUCLEOTIDE SEQUENCE [LARGE SCALE GENOMIC DNA]</scope>
    <source>
        <strain evidence="3 4">CGMCC 1.12259</strain>
    </source>
</reference>
<dbReference type="RefSeq" id="WP_106534442.1">
    <property type="nucleotide sequence ID" value="NZ_PYAT01000014.1"/>
</dbReference>
<gene>
    <name evidence="3" type="ORF">B0H99_1143</name>
</gene>
<evidence type="ECO:0000313" key="3">
    <source>
        <dbReference type="EMBL" id="PSL29600.1"/>
    </source>
</evidence>
<dbReference type="PROSITE" id="PS50801">
    <property type="entry name" value="STAS"/>
    <property type="match status" value="1"/>
</dbReference>
<proteinExistence type="predicted"/>
<evidence type="ECO:0000259" key="2">
    <source>
        <dbReference type="PROSITE" id="PS50801"/>
    </source>
</evidence>
<sequence length="280" mass="31798">MGKKVGLHEYFLEKTWNLTEEWYASLGESQAGVYGSHDPKVVEALKKQNHNFHVNFSSIFNKGKKEFFEDFQEWVTDIAQDEAHLATPITDIIREFFRTQNQYLDLVEEYASLHEETVSAEEVSAWKRDIVNGINEIVLRFSYENAKAAEEKSNAQQQMIIELSSPVIILANKTGLLPLIGEINTYRAKVMFENTLQKSAKHGLERLFIDLSGVPVIDTMVVHQIFQLIKGLNLIGIRTSLSGIRPDIAQTAIHLGIQFKDIEVYSTLSQALKTRELAGK</sequence>
<dbReference type="CDD" id="cd07041">
    <property type="entry name" value="STAS_RsbR_RsbS_like"/>
    <property type="match status" value="1"/>
</dbReference>
<evidence type="ECO:0000313" key="4">
    <source>
        <dbReference type="Proteomes" id="UP000242682"/>
    </source>
</evidence>
<dbReference type="EMBL" id="PYAT01000014">
    <property type="protein sequence ID" value="PSL29600.1"/>
    <property type="molecule type" value="Genomic_DNA"/>
</dbReference>
<dbReference type="OrthoDB" id="9800154at2"/>
<dbReference type="InterPro" id="IPR036513">
    <property type="entry name" value="STAS_dom_sf"/>
</dbReference>
<feature type="domain" description="STAS" evidence="2">
    <location>
        <begin position="176"/>
        <end position="275"/>
    </location>
</feature>